<dbReference type="RefSeq" id="WP_151139820.1">
    <property type="nucleotide sequence ID" value="NZ_VZUS01000005.1"/>
</dbReference>
<dbReference type="AlphaFoldDB" id="A0A643JUJ2"/>
<protein>
    <submittedName>
        <fullName evidence="2">Cupin domain-containing protein</fullName>
    </submittedName>
</protein>
<dbReference type="EMBL" id="VZUS01000005">
    <property type="protein sequence ID" value="KAB1185110.1"/>
    <property type="molecule type" value="Genomic_DNA"/>
</dbReference>
<dbReference type="PANTHER" id="PTHR40112:SF1">
    <property type="entry name" value="H2HPP ISOMERASE"/>
    <property type="match status" value="1"/>
</dbReference>
<dbReference type="InterPro" id="IPR052535">
    <property type="entry name" value="Bacilysin_H2HPP_isomerase"/>
</dbReference>
<evidence type="ECO:0000259" key="1">
    <source>
        <dbReference type="Pfam" id="PF07883"/>
    </source>
</evidence>
<accession>A0A643JUJ2</accession>
<comment type="caution">
    <text evidence="2">The sequence shown here is derived from an EMBL/GenBank/DDBJ whole genome shotgun (WGS) entry which is preliminary data.</text>
</comment>
<gene>
    <name evidence="2" type="ORF">Hfx1149_16440</name>
</gene>
<evidence type="ECO:0000313" key="2">
    <source>
        <dbReference type="EMBL" id="KAB1185110.1"/>
    </source>
</evidence>
<dbReference type="Gene3D" id="2.60.120.10">
    <property type="entry name" value="Jelly Rolls"/>
    <property type="match status" value="2"/>
</dbReference>
<dbReference type="InterPro" id="IPR014710">
    <property type="entry name" value="RmlC-like_jellyroll"/>
</dbReference>
<feature type="domain" description="Cupin type-2" evidence="1">
    <location>
        <begin position="171"/>
        <end position="231"/>
    </location>
</feature>
<reference evidence="2" key="1">
    <citation type="submission" date="2019-09" db="EMBL/GenBank/DDBJ databases">
        <title>Genomic analysis of Haloferax sp. CBA1149.</title>
        <authorList>
            <person name="Roh S.W."/>
        </authorList>
    </citation>
    <scope>NUCLEOTIDE SEQUENCE</scope>
    <source>
        <strain evidence="2">CBA1149</strain>
    </source>
</reference>
<dbReference type="Pfam" id="PF07883">
    <property type="entry name" value="Cupin_2"/>
    <property type="match status" value="2"/>
</dbReference>
<sequence>MAPSQAVEVIASTEFDTSEVSPPNTTWEIAFYTDRVLVVRARLGGGDTSGWHTFGEHEVYGVVIEGRARFEYGSRDKDSIDADTGDFFHIPAEVVHRNVNPTGDEQVIIAGFVGSGMPVVSVKEPPLRLPAREPRVAGTDDLIPTGILENLTRLTPFPDAAVQQIRGHATGRIESSWHHHGDNDVFGYVLNGEGYVEWGLGDGERKIAHAGDFFHIPPGLVHRDVNPSDDEQDYLLWLTGTEPRVVHVDEPANSGE</sequence>
<dbReference type="InterPro" id="IPR011051">
    <property type="entry name" value="RmlC_Cupin_sf"/>
</dbReference>
<dbReference type="InterPro" id="IPR013096">
    <property type="entry name" value="Cupin_2"/>
</dbReference>
<name>A0A643JUJ2_9EURY</name>
<dbReference type="PANTHER" id="PTHR40112">
    <property type="entry name" value="H2HPP ISOMERASE"/>
    <property type="match status" value="1"/>
</dbReference>
<proteinExistence type="predicted"/>
<feature type="domain" description="Cupin type-2" evidence="1">
    <location>
        <begin position="43"/>
        <end position="104"/>
    </location>
</feature>
<organism evidence="2">
    <name type="scientific">Haloferax sp. CBA1149</name>
    <dbReference type="NCBI Taxonomy" id="2650753"/>
    <lineage>
        <taxon>Archaea</taxon>
        <taxon>Methanobacteriati</taxon>
        <taxon>Methanobacteriota</taxon>
        <taxon>Stenosarchaea group</taxon>
        <taxon>Halobacteria</taxon>
        <taxon>Halobacteriales</taxon>
        <taxon>Haloferacaceae</taxon>
        <taxon>Haloferax</taxon>
    </lineage>
</organism>
<dbReference type="SUPFAM" id="SSF51182">
    <property type="entry name" value="RmlC-like cupins"/>
    <property type="match status" value="1"/>
</dbReference>